<dbReference type="EMBL" id="DF973936">
    <property type="protein sequence ID" value="GAU42727.1"/>
    <property type="molecule type" value="Genomic_DNA"/>
</dbReference>
<protein>
    <submittedName>
        <fullName evidence="2">Uncharacterized protein</fullName>
    </submittedName>
</protein>
<feature type="compositionally biased region" description="Acidic residues" evidence="1">
    <location>
        <begin position="104"/>
        <end position="114"/>
    </location>
</feature>
<feature type="region of interest" description="Disordered" evidence="1">
    <location>
        <begin position="97"/>
        <end position="144"/>
    </location>
</feature>
<reference evidence="3" key="1">
    <citation type="journal article" date="2017" name="Front. Plant Sci.">
        <title>Climate Clever Clovers: New Paradigm to Reduce the Environmental Footprint of Ruminants by Breeding Low Methanogenic Forages Utilizing Haplotype Variation.</title>
        <authorList>
            <person name="Kaur P."/>
            <person name="Appels R."/>
            <person name="Bayer P.E."/>
            <person name="Keeble-Gagnere G."/>
            <person name="Wang J."/>
            <person name="Hirakawa H."/>
            <person name="Shirasawa K."/>
            <person name="Vercoe P."/>
            <person name="Stefanova K."/>
            <person name="Durmic Z."/>
            <person name="Nichols P."/>
            <person name="Revell C."/>
            <person name="Isobe S.N."/>
            <person name="Edwards D."/>
            <person name="Erskine W."/>
        </authorList>
    </citation>
    <scope>NUCLEOTIDE SEQUENCE [LARGE SCALE GENOMIC DNA]</scope>
    <source>
        <strain evidence="3">cv. Daliak</strain>
    </source>
</reference>
<dbReference type="AlphaFoldDB" id="A0A2Z6PFC5"/>
<evidence type="ECO:0000256" key="1">
    <source>
        <dbReference type="SAM" id="MobiDB-lite"/>
    </source>
</evidence>
<keyword evidence="3" id="KW-1185">Reference proteome</keyword>
<accession>A0A2Z6PFC5</accession>
<evidence type="ECO:0000313" key="2">
    <source>
        <dbReference type="EMBL" id="GAU42727.1"/>
    </source>
</evidence>
<name>A0A2Z6PFC5_TRISU</name>
<proteinExistence type="predicted"/>
<sequence length="144" mass="16441">MMKMMMKKKRLLCILVILGKGVTVIMNMRRVFNILRENNVELAGDRPRTVIRLPQDLAAALSDDIAAHDNYFDWKDLEKLDSGQNLIKLKPYTRDQVHERDVADDNDNVADDNDTSNYNDDVANDHMSDMSGDVSDDGIELDQE</sequence>
<feature type="compositionally biased region" description="Acidic residues" evidence="1">
    <location>
        <begin position="134"/>
        <end position="144"/>
    </location>
</feature>
<gene>
    <name evidence="2" type="ORF">TSUD_287820</name>
</gene>
<dbReference type="Proteomes" id="UP000242715">
    <property type="component" value="Unassembled WGS sequence"/>
</dbReference>
<organism evidence="2 3">
    <name type="scientific">Trifolium subterraneum</name>
    <name type="common">Subterranean clover</name>
    <dbReference type="NCBI Taxonomy" id="3900"/>
    <lineage>
        <taxon>Eukaryota</taxon>
        <taxon>Viridiplantae</taxon>
        <taxon>Streptophyta</taxon>
        <taxon>Embryophyta</taxon>
        <taxon>Tracheophyta</taxon>
        <taxon>Spermatophyta</taxon>
        <taxon>Magnoliopsida</taxon>
        <taxon>eudicotyledons</taxon>
        <taxon>Gunneridae</taxon>
        <taxon>Pentapetalae</taxon>
        <taxon>rosids</taxon>
        <taxon>fabids</taxon>
        <taxon>Fabales</taxon>
        <taxon>Fabaceae</taxon>
        <taxon>Papilionoideae</taxon>
        <taxon>50 kb inversion clade</taxon>
        <taxon>NPAAA clade</taxon>
        <taxon>Hologalegina</taxon>
        <taxon>IRL clade</taxon>
        <taxon>Trifolieae</taxon>
        <taxon>Trifolium</taxon>
    </lineage>
</organism>
<evidence type="ECO:0000313" key="3">
    <source>
        <dbReference type="Proteomes" id="UP000242715"/>
    </source>
</evidence>